<organism evidence="1 2">
    <name type="scientific">Triparma laevis f. longispina</name>
    <dbReference type="NCBI Taxonomy" id="1714387"/>
    <lineage>
        <taxon>Eukaryota</taxon>
        <taxon>Sar</taxon>
        <taxon>Stramenopiles</taxon>
        <taxon>Ochrophyta</taxon>
        <taxon>Bolidophyceae</taxon>
        <taxon>Parmales</taxon>
        <taxon>Triparmaceae</taxon>
        <taxon>Triparma</taxon>
    </lineage>
</organism>
<reference evidence="2" key="1">
    <citation type="journal article" date="2023" name="Commun. Biol.">
        <title>Genome analysis of Parmales, the sister group of diatoms, reveals the evolutionary specialization of diatoms from phago-mixotrophs to photoautotrophs.</title>
        <authorList>
            <person name="Ban H."/>
            <person name="Sato S."/>
            <person name="Yoshikawa S."/>
            <person name="Yamada K."/>
            <person name="Nakamura Y."/>
            <person name="Ichinomiya M."/>
            <person name="Sato N."/>
            <person name="Blanc-Mathieu R."/>
            <person name="Endo H."/>
            <person name="Kuwata A."/>
            <person name="Ogata H."/>
        </authorList>
    </citation>
    <scope>NUCLEOTIDE SEQUENCE [LARGE SCALE GENOMIC DNA]</scope>
    <source>
        <strain evidence="2">NIES 3700</strain>
    </source>
</reference>
<protein>
    <submittedName>
        <fullName evidence="1">Uncharacterized protein</fullName>
    </submittedName>
</protein>
<dbReference type="Proteomes" id="UP001165122">
    <property type="component" value="Unassembled WGS sequence"/>
</dbReference>
<sequence length="156" mass="18060">MGRSLFTCSVPTAARFNTTFAHICIHNNVIEMKPTGEQYTGEEFKALDQMRAKVCEQMKGMSPNMIMGCKEKWTRGEDLQTDRAYVIRYRGQPWLVVPNHGGGACTTRLSGLELIRNRRVGLTPRLLPTEVYQNCGRIFFRTNRMDCSLNRLRWFY</sequence>
<evidence type="ECO:0000313" key="1">
    <source>
        <dbReference type="EMBL" id="GMI00208.1"/>
    </source>
</evidence>
<accession>A0A9W7C6L2</accession>
<evidence type="ECO:0000313" key="2">
    <source>
        <dbReference type="Proteomes" id="UP001165122"/>
    </source>
</evidence>
<dbReference type="AlphaFoldDB" id="A0A9W7C6L2"/>
<comment type="caution">
    <text evidence="1">The sequence shown here is derived from an EMBL/GenBank/DDBJ whole genome shotgun (WGS) entry which is preliminary data.</text>
</comment>
<proteinExistence type="predicted"/>
<dbReference type="EMBL" id="BRXW01000020">
    <property type="protein sequence ID" value="GMI00208.1"/>
    <property type="molecule type" value="Genomic_DNA"/>
</dbReference>
<keyword evidence="2" id="KW-1185">Reference proteome</keyword>
<name>A0A9W7C6L2_9STRA</name>
<gene>
    <name evidence="1" type="ORF">TrLO_g1767</name>
</gene>